<feature type="compositionally biased region" description="Polar residues" evidence="1">
    <location>
        <begin position="58"/>
        <end position="71"/>
    </location>
</feature>
<dbReference type="VEuPathDB" id="FungiDB:MPH_02737"/>
<sequence>MLYPKAEPRDLCLAPPSYSGLRCEARCAASLLKSSAAQHGHAPIQKGNSLKSGKYASPSLNPTTGHFSQTYHHGRYRKPTPDLSGRVRSGCEALLRFSPRCTLLFSGQALQLDHLHHSNLQIPLGESEMGRTHEKEVYAQYPGSLGGRDDHGSCYPVYAT</sequence>
<feature type="region of interest" description="Disordered" evidence="1">
    <location>
        <begin position="39"/>
        <end position="83"/>
    </location>
</feature>
<evidence type="ECO:0000256" key="1">
    <source>
        <dbReference type="SAM" id="MobiDB-lite"/>
    </source>
</evidence>
<reference evidence="2 3" key="1">
    <citation type="journal article" date="2012" name="BMC Genomics">
        <title>Tools to kill: Genome of one of the most destructive plant pathogenic fungi Macrophomina phaseolina.</title>
        <authorList>
            <person name="Islam M.S."/>
            <person name="Haque M.S."/>
            <person name="Islam M.M."/>
            <person name="Emdad E.M."/>
            <person name="Halim A."/>
            <person name="Hossen Q.M.M."/>
            <person name="Hossain M.Z."/>
            <person name="Ahmed B."/>
            <person name="Rahim S."/>
            <person name="Rahman M.S."/>
            <person name="Alam M.M."/>
            <person name="Hou S."/>
            <person name="Wan X."/>
            <person name="Saito J.A."/>
            <person name="Alam M."/>
        </authorList>
    </citation>
    <scope>NUCLEOTIDE SEQUENCE [LARGE SCALE GENOMIC DNA]</scope>
    <source>
        <strain evidence="2 3">MS6</strain>
    </source>
</reference>
<comment type="caution">
    <text evidence="2">The sequence shown here is derived from an EMBL/GenBank/DDBJ whole genome shotgun (WGS) entry which is preliminary data.</text>
</comment>
<gene>
    <name evidence="2" type="ORF">MPH_02737</name>
</gene>
<dbReference type="InParanoid" id="K2SBY8"/>
<name>K2SBY8_MACPH</name>
<dbReference type="EMBL" id="AHHD01000101">
    <property type="protein sequence ID" value="EKG19909.1"/>
    <property type="molecule type" value="Genomic_DNA"/>
</dbReference>
<dbReference type="HOGENOM" id="CLU_1652483_0_0_1"/>
<proteinExistence type="predicted"/>
<evidence type="ECO:0000313" key="2">
    <source>
        <dbReference type="EMBL" id="EKG19909.1"/>
    </source>
</evidence>
<accession>K2SBY8</accession>
<protein>
    <submittedName>
        <fullName evidence="2">Uncharacterized protein</fullName>
    </submittedName>
</protein>
<dbReference type="AlphaFoldDB" id="K2SBY8"/>
<evidence type="ECO:0000313" key="3">
    <source>
        <dbReference type="Proteomes" id="UP000007129"/>
    </source>
</evidence>
<dbReference type="Proteomes" id="UP000007129">
    <property type="component" value="Unassembled WGS sequence"/>
</dbReference>
<organism evidence="2 3">
    <name type="scientific">Macrophomina phaseolina (strain MS6)</name>
    <name type="common">Charcoal rot fungus</name>
    <dbReference type="NCBI Taxonomy" id="1126212"/>
    <lineage>
        <taxon>Eukaryota</taxon>
        <taxon>Fungi</taxon>
        <taxon>Dikarya</taxon>
        <taxon>Ascomycota</taxon>
        <taxon>Pezizomycotina</taxon>
        <taxon>Dothideomycetes</taxon>
        <taxon>Dothideomycetes incertae sedis</taxon>
        <taxon>Botryosphaeriales</taxon>
        <taxon>Botryosphaeriaceae</taxon>
        <taxon>Macrophomina</taxon>
    </lineage>
</organism>